<dbReference type="Gene3D" id="3.40.50.300">
    <property type="entry name" value="P-loop containing nucleotide triphosphate hydrolases"/>
    <property type="match status" value="1"/>
</dbReference>
<sequence>MIRVEGLTKNYGSLTAVDHVSFAIEEGICFGLLGPNGAGKTTTIEMMEGILAPTEGTILFRDQAIGANFHERVGIQFQHTALQEFITVEETLKLFSALYIRHRDLEEVIEICSLRDILKQDNRKLSGGQRQRLLLALALVNDPELVFLDEPTTGLDPQARRNFWSLIEKIRAEGKTIILTTHYMDEAQELCDDIAIMDHGHIIARNSPENLLSAHFEGVLVRLPWEESQPLPFPENVRRINNHIEIHSQDVDKTLHELIHAGVHLEGLSIHAPDLEDLFLKLTGSSLRS</sequence>
<dbReference type="STRING" id="1963862.B4O97_06630"/>
<dbReference type="InterPro" id="IPR017871">
    <property type="entry name" value="ABC_transporter-like_CS"/>
</dbReference>
<dbReference type="InterPro" id="IPR050763">
    <property type="entry name" value="ABC_transporter_ATP-binding"/>
</dbReference>
<dbReference type="InterPro" id="IPR003593">
    <property type="entry name" value="AAA+_ATPase"/>
</dbReference>
<name>A0A1Y1S126_9SPIO</name>
<protein>
    <submittedName>
        <fullName evidence="11">ABC transporter ATP-binding protein</fullName>
    </submittedName>
</protein>
<evidence type="ECO:0000256" key="9">
    <source>
        <dbReference type="ARBA" id="ARBA00023136"/>
    </source>
</evidence>
<evidence type="ECO:0000259" key="10">
    <source>
        <dbReference type="PROSITE" id="PS50893"/>
    </source>
</evidence>
<keyword evidence="5" id="KW-1003">Cell membrane</keyword>
<evidence type="ECO:0000256" key="1">
    <source>
        <dbReference type="ARBA" id="ARBA00004236"/>
    </source>
</evidence>
<dbReference type="GO" id="GO:0016887">
    <property type="term" value="F:ATP hydrolysis activity"/>
    <property type="evidence" value="ECO:0007669"/>
    <property type="project" value="InterPro"/>
</dbReference>
<reference evidence="11 12" key="1">
    <citation type="submission" date="2017-03" db="EMBL/GenBank/DDBJ databases">
        <title>Draft Genome sequence of Marispirochaeta sp. strain JC444.</title>
        <authorList>
            <person name="Shivani Y."/>
            <person name="Subhash Y."/>
            <person name="Sasikala C."/>
            <person name="Ramana C."/>
        </authorList>
    </citation>
    <scope>NUCLEOTIDE SEQUENCE [LARGE SCALE GENOMIC DNA]</scope>
    <source>
        <strain evidence="11 12">JC444</strain>
    </source>
</reference>
<gene>
    <name evidence="11" type="ORF">B4O97_06630</name>
</gene>
<comment type="subcellular location">
    <subcellularLocation>
        <location evidence="1">Cell membrane</location>
    </subcellularLocation>
</comment>
<dbReference type="InterPro" id="IPR027417">
    <property type="entry name" value="P-loop_NTPase"/>
</dbReference>
<keyword evidence="9" id="KW-0472">Membrane</keyword>
<keyword evidence="4" id="KW-0536">Nodulation</keyword>
<evidence type="ECO:0000256" key="3">
    <source>
        <dbReference type="ARBA" id="ARBA00022448"/>
    </source>
</evidence>
<evidence type="ECO:0000256" key="5">
    <source>
        <dbReference type="ARBA" id="ARBA00022475"/>
    </source>
</evidence>
<organism evidence="11 12">
    <name type="scientific">Marispirochaeta aestuarii</name>
    <dbReference type="NCBI Taxonomy" id="1963862"/>
    <lineage>
        <taxon>Bacteria</taxon>
        <taxon>Pseudomonadati</taxon>
        <taxon>Spirochaetota</taxon>
        <taxon>Spirochaetia</taxon>
        <taxon>Spirochaetales</taxon>
        <taxon>Spirochaetaceae</taxon>
        <taxon>Marispirochaeta</taxon>
    </lineage>
</organism>
<dbReference type="Pfam" id="PF00005">
    <property type="entry name" value="ABC_tran"/>
    <property type="match status" value="1"/>
</dbReference>
<keyword evidence="6" id="KW-0547">Nucleotide-binding</keyword>
<dbReference type="GO" id="GO:0005886">
    <property type="term" value="C:plasma membrane"/>
    <property type="evidence" value="ECO:0007669"/>
    <property type="project" value="UniProtKB-SubCell"/>
</dbReference>
<keyword evidence="12" id="KW-1185">Reference proteome</keyword>
<dbReference type="Proteomes" id="UP000192343">
    <property type="component" value="Unassembled WGS sequence"/>
</dbReference>
<accession>A0A1Y1S126</accession>
<dbReference type="CDD" id="cd03230">
    <property type="entry name" value="ABC_DR_subfamily_A"/>
    <property type="match status" value="1"/>
</dbReference>
<dbReference type="PANTHER" id="PTHR42711">
    <property type="entry name" value="ABC TRANSPORTER ATP-BINDING PROTEIN"/>
    <property type="match status" value="1"/>
</dbReference>
<evidence type="ECO:0000256" key="8">
    <source>
        <dbReference type="ARBA" id="ARBA00022967"/>
    </source>
</evidence>
<evidence type="ECO:0000313" key="12">
    <source>
        <dbReference type="Proteomes" id="UP000192343"/>
    </source>
</evidence>
<dbReference type="FunFam" id="3.40.50.300:FF:000589">
    <property type="entry name" value="ABC transporter, ATP-binding subunit"/>
    <property type="match status" value="1"/>
</dbReference>
<proteinExistence type="inferred from homology"/>
<evidence type="ECO:0000313" key="11">
    <source>
        <dbReference type="EMBL" id="ORC36360.1"/>
    </source>
</evidence>
<dbReference type="InterPro" id="IPR003439">
    <property type="entry name" value="ABC_transporter-like_ATP-bd"/>
</dbReference>
<dbReference type="AlphaFoldDB" id="A0A1Y1S126"/>
<evidence type="ECO:0000256" key="4">
    <source>
        <dbReference type="ARBA" id="ARBA00022458"/>
    </source>
</evidence>
<dbReference type="PANTHER" id="PTHR42711:SF5">
    <property type="entry name" value="ABC TRANSPORTER ATP-BINDING PROTEIN NATA"/>
    <property type="match status" value="1"/>
</dbReference>
<evidence type="ECO:0000256" key="2">
    <source>
        <dbReference type="ARBA" id="ARBA00005417"/>
    </source>
</evidence>
<comment type="caution">
    <text evidence="11">The sequence shown here is derived from an EMBL/GenBank/DDBJ whole genome shotgun (WGS) entry which is preliminary data.</text>
</comment>
<dbReference type="GO" id="GO:0005524">
    <property type="term" value="F:ATP binding"/>
    <property type="evidence" value="ECO:0007669"/>
    <property type="project" value="UniProtKB-KW"/>
</dbReference>
<dbReference type="PROSITE" id="PS50893">
    <property type="entry name" value="ABC_TRANSPORTER_2"/>
    <property type="match status" value="1"/>
</dbReference>
<dbReference type="SMART" id="SM00382">
    <property type="entry name" value="AAA"/>
    <property type="match status" value="1"/>
</dbReference>
<comment type="similarity">
    <text evidence="2">Belongs to the ABC transporter superfamily.</text>
</comment>
<dbReference type="SUPFAM" id="SSF52540">
    <property type="entry name" value="P-loop containing nucleoside triphosphate hydrolases"/>
    <property type="match status" value="1"/>
</dbReference>
<keyword evidence="7 11" id="KW-0067">ATP-binding</keyword>
<keyword evidence="3" id="KW-0813">Transport</keyword>
<keyword evidence="8" id="KW-1278">Translocase</keyword>
<dbReference type="EMBL" id="MWQY01000006">
    <property type="protein sequence ID" value="ORC36360.1"/>
    <property type="molecule type" value="Genomic_DNA"/>
</dbReference>
<feature type="domain" description="ABC transporter" evidence="10">
    <location>
        <begin position="2"/>
        <end position="224"/>
    </location>
</feature>
<dbReference type="PROSITE" id="PS00211">
    <property type="entry name" value="ABC_TRANSPORTER_1"/>
    <property type="match status" value="1"/>
</dbReference>
<evidence type="ECO:0000256" key="7">
    <source>
        <dbReference type="ARBA" id="ARBA00022840"/>
    </source>
</evidence>
<evidence type="ECO:0000256" key="6">
    <source>
        <dbReference type="ARBA" id="ARBA00022741"/>
    </source>
</evidence>